<evidence type="ECO:0000256" key="1">
    <source>
        <dbReference type="SAM" id="MobiDB-lite"/>
    </source>
</evidence>
<evidence type="ECO:0000313" key="2">
    <source>
        <dbReference type="EMBL" id="CRL20570.1"/>
    </source>
</evidence>
<dbReference type="AlphaFoldDB" id="A0A0G4P2M6"/>
<sequence length="144" mass="15504">MCGPSQDPYIPPGYWKEAIVADDELIEARSDASPTALLACQELARRAPNRDPNSLGEHDLDRDSDASPDTLQPGVCLLFNVLVNHFQQSIASLMHNPDHLPINVDGKARTGKKTDIILPLFATMGRSPEDSGILDPAISAAPPP</sequence>
<feature type="region of interest" description="Disordered" evidence="1">
    <location>
        <begin position="45"/>
        <end position="67"/>
    </location>
</feature>
<feature type="compositionally biased region" description="Basic and acidic residues" evidence="1">
    <location>
        <begin position="56"/>
        <end position="65"/>
    </location>
</feature>
<name>A0A0G4P2M6_PENC3</name>
<organism evidence="2 3">
    <name type="scientific">Penicillium camemberti (strain FM 013)</name>
    <dbReference type="NCBI Taxonomy" id="1429867"/>
    <lineage>
        <taxon>Eukaryota</taxon>
        <taxon>Fungi</taxon>
        <taxon>Dikarya</taxon>
        <taxon>Ascomycota</taxon>
        <taxon>Pezizomycotina</taxon>
        <taxon>Eurotiomycetes</taxon>
        <taxon>Eurotiomycetidae</taxon>
        <taxon>Eurotiales</taxon>
        <taxon>Aspergillaceae</taxon>
        <taxon>Penicillium</taxon>
    </lineage>
</organism>
<keyword evidence="3" id="KW-1185">Reference proteome</keyword>
<proteinExistence type="predicted"/>
<accession>A0A0G4P2M6</accession>
<dbReference type="EMBL" id="HG793137">
    <property type="protein sequence ID" value="CRL20570.1"/>
    <property type="molecule type" value="Genomic_DNA"/>
</dbReference>
<gene>
    <name evidence="2" type="ORF">PCAMFM013_S004g000511</name>
</gene>
<protein>
    <submittedName>
        <fullName evidence="2">Str. FM013</fullName>
    </submittedName>
</protein>
<evidence type="ECO:0000313" key="3">
    <source>
        <dbReference type="Proteomes" id="UP000053732"/>
    </source>
</evidence>
<reference evidence="2 3" key="1">
    <citation type="journal article" date="2014" name="Nat. Commun.">
        <title>Multiple recent horizontal transfers of a large genomic region in cheese making fungi.</title>
        <authorList>
            <person name="Cheeseman K."/>
            <person name="Ropars J."/>
            <person name="Renault P."/>
            <person name="Dupont J."/>
            <person name="Gouzy J."/>
            <person name="Branca A."/>
            <person name="Abraham A.L."/>
            <person name="Ceppi M."/>
            <person name="Conseiller E."/>
            <person name="Debuchy R."/>
            <person name="Malagnac F."/>
            <person name="Goarin A."/>
            <person name="Silar P."/>
            <person name="Lacoste S."/>
            <person name="Sallet E."/>
            <person name="Bensimon A."/>
            <person name="Giraud T."/>
            <person name="Brygoo Y."/>
        </authorList>
    </citation>
    <scope>NUCLEOTIDE SEQUENCE [LARGE SCALE GENOMIC DNA]</scope>
    <source>
        <strain evidence="3">FM 013</strain>
    </source>
</reference>
<dbReference type="Proteomes" id="UP000053732">
    <property type="component" value="Unassembled WGS sequence"/>
</dbReference>